<organism evidence="4">
    <name type="scientific">Haemonchus placei</name>
    <name type="common">Barber's pole worm</name>
    <dbReference type="NCBI Taxonomy" id="6290"/>
    <lineage>
        <taxon>Eukaryota</taxon>
        <taxon>Metazoa</taxon>
        <taxon>Ecdysozoa</taxon>
        <taxon>Nematoda</taxon>
        <taxon>Chromadorea</taxon>
        <taxon>Rhabditida</taxon>
        <taxon>Rhabditina</taxon>
        <taxon>Rhabditomorpha</taxon>
        <taxon>Strongyloidea</taxon>
        <taxon>Trichostrongylidae</taxon>
        <taxon>Haemonchus</taxon>
    </lineage>
</organism>
<dbReference type="Proteomes" id="UP000268014">
    <property type="component" value="Unassembled WGS sequence"/>
</dbReference>
<reference evidence="2 3" key="2">
    <citation type="submission" date="2018-11" db="EMBL/GenBank/DDBJ databases">
        <authorList>
            <consortium name="Pathogen Informatics"/>
        </authorList>
    </citation>
    <scope>NUCLEOTIDE SEQUENCE [LARGE SCALE GENOMIC DNA]</scope>
    <source>
        <strain evidence="2 3">MHpl1</strain>
    </source>
</reference>
<protein>
    <submittedName>
        <fullName evidence="2 4">Uncharacterized protein</fullName>
    </submittedName>
</protein>
<evidence type="ECO:0000313" key="2">
    <source>
        <dbReference type="EMBL" id="VDO76756.1"/>
    </source>
</evidence>
<reference evidence="4" key="1">
    <citation type="submission" date="2017-02" db="UniProtKB">
        <authorList>
            <consortium name="WormBaseParasite"/>
        </authorList>
    </citation>
    <scope>IDENTIFICATION</scope>
</reference>
<evidence type="ECO:0000256" key="1">
    <source>
        <dbReference type="SAM" id="MobiDB-lite"/>
    </source>
</evidence>
<accession>A0A0N4X4T0</accession>
<keyword evidence="3" id="KW-1185">Reference proteome</keyword>
<sequence>MCESCWQHAHVDLNNNNEHRPMVRSPPVRARFTTNNPSMQKEREASSGYSTRIRLKIVKKPSSLRREM</sequence>
<proteinExistence type="predicted"/>
<gene>
    <name evidence="2" type="ORF">HPLM_LOCUS19364</name>
</gene>
<dbReference type="EMBL" id="UZAF01021250">
    <property type="protein sequence ID" value="VDO76756.1"/>
    <property type="molecule type" value="Genomic_DNA"/>
</dbReference>
<evidence type="ECO:0000313" key="3">
    <source>
        <dbReference type="Proteomes" id="UP000268014"/>
    </source>
</evidence>
<evidence type="ECO:0000313" key="4">
    <source>
        <dbReference type="WBParaSite" id="HPLM_0001937201-mRNA-1"/>
    </source>
</evidence>
<name>A0A0N4X4T0_HAEPC</name>
<dbReference type="AlphaFoldDB" id="A0A0N4X4T0"/>
<feature type="region of interest" description="Disordered" evidence="1">
    <location>
        <begin position="16"/>
        <end position="49"/>
    </location>
</feature>
<dbReference type="WBParaSite" id="HPLM_0001937201-mRNA-1">
    <property type="protein sequence ID" value="HPLM_0001937201-mRNA-1"/>
    <property type="gene ID" value="HPLM_0001937201"/>
</dbReference>